<proteinExistence type="inferred from homology"/>
<dbReference type="PANTHER" id="PTHR24320">
    <property type="entry name" value="RETINOL DEHYDROGENASE"/>
    <property type="match status" value="1"/>
</dbReference>
<comment type="caution">
    <text evidence="3">The sequence shown here is derived from an EMBL/GenBank/DDBJ whole genome shotgun (WGS) entry which is preliminary data.</text>
</comment>
<dbReference type="RefSeq" id="WP_354228745.1">
    <property type="nucleotide sequence ID" value="NZ_JBEPSN010000004.1"/>
</dbReference>
<gene>
    <name evidence="3" type="ORF">ABIE37_001831</name>
</gene>
<dbReference type="Pfam" id="PF00106">
    <property type="entry name" value="adh_short"/>
    <property type="match status" value="1"/>
</dbReference>
<dbReference type="SUPFAM" id="SSF51735">
    <property type="entry name" value="NAD(P)-binding Rossmann-fold domains"/>
    <property type="match status" value="1"/>
</dbReference>
<keyword evidence="4" id="KW-1185">Reference proteome</keyword>
<dbReference type="InterPro" id="IPR036291">
    <property type="entry name" value="NAD(P)-bd_dom_sf"/>
</dbReference>
<dbReference type="Proteomes" id="UP001549307">
    <property type="component" value="Unassembled WGS sequence"/>
</dbReference>
<reference evidence="3 4" key="1">
    <citation type="submission" date="2024-06" db="EMBL/GenBank/DDBJ databases">
        <title>Sorghum-associated microbial communities from plants grown in Nebraska, USA.</title>
        <authorList>
            <person name="Schachtman D."/>
        </authorList>
    </citation>
    <scope>NUCLEOTIDE SEQUENCE [LARGE SCALE GENOMIC DNA]</scope>
    <source>
        <strain evidence="3 4">3552</strain>
    </source>
</reference>
<protein>
    <submittedName>
        <fullName evidence="3">NAD(P)-dependent dehydrogenase (Short-subunit alcohol dehydrogenase family)</fullName>
    </submittedName>
</protein>
<sequence>MSLILVTGASSGLGLETVNALAEAGHDVVLHARNPERLYRKDVHGRVEHVLFGDLGSLDETVHLAKQANDLGSFDAVIHNAGVLRGTEVMAVNVVSPYVLTALMTPPSRSIFLSSSMHLSGSADVAALDFARASQHGGSYEDSKLYVTALAMALSTKYPQLMAHAVDPGWVPTRMGGSGAPDSLVEGHRTQEWLATAEPDSIEPRSGSYWYHRQVQKAHRAAADPGFQDVLLQKLEDYTGIALP</sequence>
<dbReference type="Gene3D" id="3.40.50.720">
    <property type="entry name" value="NAD(P)-binding Rossmann-like Domain"/>
    <property type="match status" value="1"/>
</dbReference>
<dbReference type="EMBL" id="JBEPSN010000004">
    <property type="protein sequence ID" value="MET4540050.1"/>
    <property type="molecule type" value="Genomic_DNA"/>
</dbReference>
<keyword evidence="2" id="KW-0560">Oxidoreductase</keyword>
<comment type="similarity">
    <text evidence="1">Belongs to the short-chain dehydrogenases/reductases (SDR) family.</text>
</comment>
<dbReference type="PRINTS" id="PR00081">
    <property type="entry name" value="GDHRDH"/>
</dbReference>
<dbReference type="PANTHER" id="PTHR24320:SF274">
    <property type="entry name" value="CHAIN DEHYDROGENASE, PUTATIVE (AFU_ORTHOLOGUE AFUA_4G00440)-RELATED"/>
    <property type="match status" value="1"/>
</dbReference>
<evidence type="ECO:0000313" key="3">
    <source>
        <dbReference type="EMBL" id="MET4540050.1"/>
    </source>
</evidence>
<name>A0ABV2P5K5_9MICC</name>
<dbReference type="GeneID" id="92752781"/>
<dbReference type="InterPro" id="IPR002347">
    <property type="entry name" value="SDR_fam"/>
</dbReference>
<evidence type="ECO:0000256" key="1">
    <source>
        <dbReference type="ARBA" id="ARBA00006484"/>
    </source>
</evidence>
<evidence type="ECO:0000256" key="2">
    <source>
        <dbReference type="ARBA" id="ARBA00023002"/>
    </source>
</evidence>
<organism evidence="3 4">
    <name type="scientific">Arthrobacter bambusae</name>
    <dbReference type="NCBI Taxonomy" id="1338426"/>
    <lineage>
        <taxon>Bacteria</taxon>
        <taxon>Bacillati</taxon>
        <taxon>Actinomycetota</taxon>
        <taxon>Actinomycetes</taxon>
        <taxon>Micrococcales</taxon>
        <taxon>Micrococcaceae</taxon>
        <taxon>Arthrobacter</taxon>
    </lineage>
</organism>
<evidence type="ECO:0000313" key="4">
    <source>
        <dbReference type="Proteomes" id="UP001549307"/>
    </source>
</evidence>
<accession>A0ABV2P5K5</accession>